<evidence type="ECO:0000256" key="1">
    <source>
        <dbReference type="ARBA" id="ARBA00004651"/>
    </source>
</evidence>
<dbReference type="PANTHER" id="PTHR43386:SF23">
    <property type="entry name" value="ABC TRANSPORTER"/>
    <property type="match status" value="1"/>
</dbReference>
<dbReference type="InterPro" id="IPR035906">
    <property type="entry name" value="MetI-like_sf"/>
</dbReference>
<keyword evidence="6 7" id="KW-0472">Membrane</keyword>
<comment type="subcellular location">
    <subcellularLocation>
        <location evidence="1 7">Cell membrane</location>
        <topology evidence="1 7">Multi-pass membrane protein</topology>
    </subcellularLocation>
</comment>
<evidence type="ECO:0000256" key="2">
    <source>
        <dbReference type="ARBA" id="ARBA00022448"/>
    </source>
</evidence>
<dbReference type="EMBL" id="JAZHPM010000007">
    <property type="protein sequence ID" value="MEF2291418.1"/>
    <property type="molecule type" value="Genomic_DNA"/>
</dbReference>
<feature type="transmembrane region" description="Helical" evidence="7">
    <location>
        <begin position="134"/>
        <end position="153"/>
    </location>
</feature>
<evidence type="ECO:0000259" key="8">
    <source>
        <dbReference type="PROSITE" id="PS50928"/>
    </source>
</evidence>
<dbReference type="RefSeq" id="WP_296361203.1">
    <property type="nucleotide sequence ID" value="NZ_JAZHPM010000007.1"/>
</dbReference>
<keyword evidence="3" id="KW-1003">Cell membrane</keyword>
<feature type="transmembrane region" description="Helical" evidence="7">
    <location>
        <begin position="12"/>
        <end position="32"/>
    </location>
</feature>
<accession>A0ABU7VF42</accession>
<dbReference type="Pfam" id="PF00528">
    <property type="entry name" value="BPD_transp_1"/>
    <property type="match status" value="1"/>
</dbReference>
<comment type="similarity">
    <text evidence="7">Belongs to the binding-protein-dependent transport system permease family.</text>
</comment>
<evidence type="ECO:0000256" key="4">
    <source>
        <dbReference type="ARBA" id="ARBA00022692"/>
    </source>
</evidence>
<reference evidence="9 10" key="1">
    <citation type="submission" date="2024-01" db="EMBL/GenBank/DDBJ databases">
        <title>Survival strategy associated with biotechnological potential of Virgibacillus dokdonensis T4.6 isolated from salt-fermented shrimp paste.</title>
        <authorList>
            <person name="Doan T.V."/>
            <person name="Quach N.T."/>
            <person name="Phi Q.-T."/>
        </authorList>
    </citation>
    <scope>NUCLEOTIDE SEQUENCE [LARGE SCALE GENOMIC DNA]</scope>
    <source>
        <strain evidence="9 10">T4.6</strain>
    </source>
</reference>
<feature type="transmembrane region" description="Helical" evidence="7">
    <location>
        <begin position="240"/>
        <end position="257"/>
    </location>
</feature>
<feature type="transmembrane region" description="Helical" evidence="7">
    <location>
        <begin position="184"/>
        <end position="204"/>
    </location>
</feature>
<dbReference type="InterPro" id="IPR000515">
    <property type="entry name" value="MetI-like"/>
</dbReference>
<keyword evidence="4 7" id="KW-0812">Transmembrane</keyword>
<evidence type="ECO:0000256" key="5">
    <source>
        <dbReference type="ARBA" id="ARBA00022989"/>
    </source>
</evidence>
<dbReference type="Gene3D" id="1.10.3720.10">
    <property type="entry name" value="MetI-like"/>
    <property type="match status" value="1"/>
</dbReference>
<evidence type="ECO:0000256" key="6">
    <source>
        <dbReference type="ARBA" id="ARBA00023136"/>
    </source>
</evidence>
<evidence type="ECO:0000256" key="3">
    <source>
        <dbReference type="ARBA" id="ARBA00022475"/>
    </source>
</evidence>
<evidence type="ECO:0000256" key="7">
    <source>
        <dbReference type="RuleBase" id="RU363032"/>
    </source>
</evidence>
<organism evidence="9 10">
    <name type="scientific">Virgibacillus dokdonensis</name>
    <dbReference type="NCBI Taxonomy" id="302167"/>
    <lineage>
        <taxon>Bacteria</taxon>
        <taxon>Bacillati</taxon>
        <taxon>Bacillota</taxon>
        <taxon>Bacilli</taxon>
        <taxon>Bacillales</taxon>
        <taxon>Bacillaceae</taxon>
        <taxon>Virgibacillus</taxon>
    </lineage>
</organism>
<dbReference type="PROSITE" id="PS50928">
    <property type="entry name" value="ABC_TM1"/>
    <property type="match status" value="1"/>
</dbReference>
<proteinExistence type="inferred from homology"/>
<evidence type="ECO:0000313" key="9">
    <source>
        <dbReference type="EMBL" id="MEF2291418.1"/>
    </source>
</evidence>
<keyword evidence="5 7" id="KW-1133">Transmembrane helix</keyword>
<feature type="transmembrane region" description="Helical" evidence="7">
    <location>
        <begin position="106"/>
        <end position="128"/>
    </location>
</feature>
<name>A0ABU7VF42_9BACI</name>
<dbReference type="CDD" id="cd06261">
    <property type="entry name" value="TM_PBP2"/>
    <property type="match status" value="1"/>
</dbReference>
<dbReference type="Proteomes" id="UP001356080">
    <property type="component" value="Unassembled WGS sequence"/>
</dbReference>
<dbReference type="SUPFAM" id="SSF161098">
    <property type="entry name" value="MetI-like"/>
    <property type="match status" value="1"/>
</dbReference>
<keyword evidence="2 7" id="KW-0813">Transport</keyword>
<feature type="domain" description="ABC transmembrane type-1" evidence="8">
    <location>
        <begin position="71"/>
        <end position="261"/>
    </location>
</feature>
<dbReference type="InterPro" id="IPR050366">
    <property type="entry name" value="BP-dependent_transpt_permease"/>
</dbReference>
<gene>
    <name evidence="9" type="ORF">V2W34_05255</name>
</gene>
<dbReference type="PANTHER" id="PTHR43386">
    <property type="entry name" value="OLIGOPEPTIDE TRANSPORT SYSTEM PERMEASE PROTEIN APPC"/>
    <property type="match status" value="1"/>
</dbReference>
<sequence length="275" mass="29964">MEAATNLKQKLIISVAFSSGMIVCILFLSMLLDGTNLLTDATQKSQPPSLHHIFGTDWLGRDMFIRTIEGLSFSMLVGVIGSLVGVVLAIGLGVSAAMFGKKVDSFISWLIDLFIGMPHLIFMILISFAVGKGALGVIVAVGLTHWPTLARVIRNEVDAIKSADYIKISKNIGKTSFYILHKHILPVIFPQIMIGFLLLFPHAIIHEASMTFLGFGLSAQVPSIGLILSEAVKHISLGDWWLAVFPGVLLILLVKSFDNIGESLKLIWMPPTTKL</sequence>
<protein>
    <submittedName>
        <fullName evidence="9">ABC transporter permease</fullName>
    </submittedName>
</protein>
<keyword evidence="10" id="KW-1185">Reference proteome</keyword>
<evidence type="ECO:0000313" key="10">
    <source>
        <dbReference type="Proteomes" id="UP001356080"/>
    </source>
</evidence>
<comment type="caution">
    <text evidence="9">The sequence shown here is derived from an EMBL/GenBank/DDBJ whole genome shotgun (WGS) entry which is preliminary data.</text>
</comment>
<feature type="transmembrane region" description="Helical" evidence="7">
    <location>
        <begin position="71"/>
        <end position="94"/>
    </location>
</feature>